<proteinExistence type="predicted"/>
<accession>A0A520RXE1</accession>
<reference evidence="1 2" key="1">
    <citation type="submission" date="2019-02" db="EMBL/GenBank/DDBJ databases">
        <title>Prokaryotic population dynamics and viral predation in marine succession experiment using metagenomics: the confinement effect.</title>
        <authorList>
            <person name="Haro-Moreno J.M."/>
            <person name="Rodriguez-Valera F."/>
            <person name="Lopez-Perez M."/>
        </authorList>
    </citation>
    <scope>NUCLEOTIDE SEQUENCE [LARGE SCALE GENOMIC DNA]</scope>
    <source>
        <strain evidence="1">MED-G158</strain>
    </source>
</reference>
<evidence type="ECO:0000313" key="1">
    <source>
        <dbReference type="EMBL" id="RZO74903.1"/>
    </source>
</evidence>
<evidence type="ECO:0000313" key="2">
    <source>
        <dbReference type="Proteomes" id="UP000320404"/>
    </source>
</evidence>
<dbReference type="Pfam" id="PF17653">
    <property type="entry name" value="DUF5522"/>
    <property type="match status" value="1"/>
</dbReference>
<gene>
    <name evidence="1" type="ORF">EVA69_05105</name>
</gene>
<comment type="caution">
    <text evidence="1">The sequence shown here is derived from an EMBL/GenBank/DDBJ whole genome shotgun (WGS) entry which is preliminary data.</text>
</comment>
<dbReference type="Proteomes" id="UP000320404">
    <property type="component" value="Unassembled WGS sequence"/>
</dbReference>
<dbReference type="PANTHER" id="PTHR21037">
    <property type="entry name" value="39S RIBOSOMAL PROTEIN L14, MITOCHONDRIAL"/>
    <property type="match status" value="1"/>
</dbReference>
<organism evidence="1 2">
    <name type="scientific">OM182 bacterium</name>
    <dbReference type="NCBI Taxonomy" id="2510334"/>
    <lineage>
        <taxon>Bacteria</taxon>
        <taxon>Pseudomonadati</taxon>
        <taxon>Pseudomonadota</taxon>
        <taxon>Gammaproteobacteria</taxon>
        <taxon>OMG group</taxon>
        <taxon>OM182 clade</taxon>
    </lineage>
</organism>
<protein>
    <recommendedName>
        <fullName evidence="3">Cysteine-rich CWC family protein</fullName>
    </recommendedName>
</protein>
<evidence type="ECO:0008006" key="3">
    <source>
        <dbReference type="Google" id="ProtNLM"/>
    </source>
</evidence>
<dbReference type="EMBL" id="SHAH01000077">
    <property type="protein sequence ID" value="RZO74903.1"/>
    <property type="molecule type" value="Genomic_DNA"/>
</dbReference>
<name>A0A520RXE1_9GAMM</name>
<dbReference type="AlphaFoldDB" id="A0A520RXE1"/>
<sequence>MPSKSCEKCAAVFSCGINGECWCARLPAVGDPAAGDCLCPACMKAMVVERIQQAVQQFEAGEITNPAAPYLGQTQAQSLIEGIDYYIEAGGLLVFTAWYHLKRGHCCGSRCRHCPYGHVNVPASARP</sequence>
<dbReference type="PANTHER" id="PTHR21037:SF2">
    <property type="entry name" value="SIMILAR TO NOVEL PROTEIN"/>
    <property type="match status" value="1"/>
</dbReference>
<dbReference type="InterPro" id="IPR040807">
    <property type="entry name" value="DUF5522"/>
</dbReference>